<proteinExistence type="predicted"/>
<dbReference type="PANTHER" id="PTHR43606">
    <property type="entry name" value="PHOSPHATASE, PUTATIVE (AFU_ORTHOLOGUE AFUA_6G08710)-RELATED"/>
    <property type="match status" value="1"/>
</dbReference>
<keyword evidence="4" id="KW-1185">Reference proteome</keyword>
<dbReference type="InterPro" id="IPR052900">
    <property type="entry name" value="Phospholipid_Metab_Enz"/>
</dbReference>
<name>A0A5N8WKF9_9ACTN</name>
<dbReference type="InterPro" id="IPR018946">
    <property type="entry name" value="PhoD-like_MPP"/>
</dbReference>
<evidence type="ECO:0000259" key="1">
    <source>
        <dbReference type="Pfam" id="PF09423"/>
    </source>
</evidence>
<dbReference type="Gene3D" id="3.60.21.70">
    <property type="entry name" value="PhoD-like phosphatase"/>
    <property type="match status" value="1"/>
</dbReference>
<reference evidence="3 4" key="1">
    <citation type="submission" date="2019-09" db="EMBL/GenBank/DDBJ databases">
        <authorList>
            <person name="Duangmal K."/>
            <person name="Teo W.F.A."/>
            <person name="Lipun K."/>
        </authorList>
    </citation>
    <scope>NUCLEOTIDE SEQUENCE [LARGE SCALE GENOMIC DNA]</scope>
    <source>
        <strain evidence="3 4">K1PN6</strain>
    </source>
</reference>
<dbReference type="Pfam" id="PF16655">
    <property type="entry name" value="PhoD_N"/>
    <property type="match status" value="1"/>
</dbReference>
<gene>
    <name evidence="3" type="ORF">FPZ41_02920</name>
</gene>
<dbReference type="InterPro" id="IPR032093">
    <property type="entry name" value="PhoD_N"/>
</dbReference>
<dbReference type="EMBL" id="VMNX01000004">
    <property type="protein sequence ID" value="MPY47602.1"/>
    <property type="molecule type" value="Genomic_DNA"/>
</dbReference>
<dbReference type="InterPro" id="IPR029052">
    <property type="entry name" value="Metallo-depent_PP-like"/>
</dbReference>
<protein>
    <submittedName>
        <fullName evidence="3">Alkaline phosphatase</fullName>
    </submittedName>
</protein>
<feature type="domain" description="PhoD-like phosphatase metallophosphatase" evidence="1">
    <location>
        <begin position="183"/>
        <end position="478"/>
    </location>
</feature>
<dbReference type="CDD" id="cd07389">
    <property type="entry name" value="MPP_PhoD"/>
    <property type="match status" value="1"/>
</dbReference>
<feature type="domain" description="Phospholipase D N-terminal" evidence="2">
    <location>
        <begin position="72"/>
        <end position="168"/>
    </location>
</feature>
<dbReference type="InterPro" id="IPR038607">
    <property type="entry name" value="PhoD-like_sf"/>
</dbReference>
<dbReference type="InterPro" id="IPR006311">
    <property type="entry name" value="TAT_signal"/>
</dbReference>
<dbReference type="Proteomes" id="UP000373149">
    <property type="component" value="Unassembled WGS sequence"/>
</dbReference>
<sequence>MSILMDARIPALSNDESERPAMQGSSRRNFLIVSSAAVAATAVGGVTATPALAATTGTSPGIGNFSSYPFSLGVASGDPLPDSVILWTRIAPEPLMIGSGMPNRPVPVHWQVADDEAFTQIAVEGETFARPENNHAVHVDVRGLRPGRWYFYRFRCGSELSPVGRTRTLPAPGAPVSSFTVTHISCQNWAVGYFTALKYMAEDNIDLAFHLGDYIYEGAINGVVRGGAYVPDTIRAACRSVDEYRLRYSLYKTDPELQAAHAAYPWAIVWDDHEVSNDYAGGVDHGPAQLARRAAGYRAWWENTPTRVDPPVGPDERIYRRFAVGNLVQFDMLDSREYRTADNDPLISKLGDEQETWLIDGINAYDTTWNVAAVGQQLGGVNANSPTRNRIYEAYYDRGVAPVILAGDLHWTIVSDALLAIPDASSPVVGEQFIVTSVTSTGDGPGSQATKNGWLKNPWVKYVDGYRGYIRSTFTPTGVYSTQRDVQFVTRPNAPVWDAQNFFIDAKKPGIQLA</sequence>
<evidence type="ECO:0000259" key="2">
    <source>
        <dbReference type="Pfam" id="PF16655"/>
    </source>
</evidence>
<dbReference type="PANTHER" id="PTHR43606:SF2">
    <property type="entry name" value="ALKALINE PHOSPHATASE FAMILY PROTEIN (AFU_ORTHOLOGUE AFUA_5G03860)"/>
    <property type="match status" value="1"/>
</dbReference>
<dbReference type="PROSITE" id="PS51318">
    <property type="entry name" value="TAT"/>
    <property type="match status" value="1"/>
</dbReference>
<organism evidence="3 4">
    <name type="scientific">Streptomyces acidicola</name>
    <dbReference type="NCBI Taxonomy" id="2596892"/>
    <lineage>
        <taxon>Bacteria</taxon>
        <taxon>Bacillati</taxon>
        <taxon>Actinomycetota</taxon>
        <taxon>Actinomycetes</taxon>
        <taxon>Kitasatosporales</taxon>
        <taxon>Streptomycetaceae</taxon>
        <taxon>Streptomyces</taxon>
    </lineage>
</organism>
<dbReference type="AlphaFoldDB" id="A0A5N8WKF9"/>
<accession>A0A5N8WKF9</accession>
<evidence type="ECO:0000313" key="3">
    <source>
        <dbReference type="EMBL" id="MPY47602.1"/>
    </source>
</evidence>
<comment type="caution">
    <text evidence="3">The sequence shown here is derived from an EMBL/GenBank/DDBJ whole genome shotgun (WGS) entry which is preliminary data.</text>
</comment>
<dbReference type="SUPFAM" id="SSF56300">
    <property type="entry name" value="Metallo-dependent phosphatases"/>
    <property type="match status" value="1"/>
</dbReference>
<evidence type="ECO:0000313" key="4">
    <source>
        <dbReference type="Proteomes" id="UP000373149"/>
    </source>
</evidence>
<dbReference type="Pfam" id="PF09423">
    <property type="entry name" value="PhoD"/>
    <property type="match status" value="1"/>
</dbReference>
<dbReference type="Gene3D" id="2.60.40.380">
    <property type="entry name" value="Purple acid phosphatase-like, N-terminal"/>
    <property type="match status" value="1"/>
</dbReference>